<name>A0ABU1FV57_9MICC</name>
<keyword evidence="3" id="KW-1185">Reference proteome</keyword>
<accession>A0ABU1FV57</accession>
<evidence type="ECO:0000313" key="2">
    <source>
        <dbReference type="EMBL" id="MDR5712046.1"/>
    </source>
</evidence>
<evidence type="ECO:0000256" key="1">
    <source>
        <dbReference type="SAM" id="MobiDB-lite"/>
    </source>
</evidence>
<reference evidence="3" key="1">
    <citation type="submission" date="2023-07" db="EMBL/GenBank/DDBJ databases">
        <title>Description of three actinobacteria isolated from air of manufacturing shop in a pharmaceutical factory.</title>
        <authorList>
            <person name="Zhang D.-F."/>
        </authorList>
    </citation>
    <scope>NUCLEOTIDE SEQUENCE [LARGE SCALE GENOMIC DNA]</scope>
    <source>
        <strain evidence="3">CCTCC AB 207010</strain>
    </source>
</reference>
<dbReference type="EMBL" id="JAVKGT010000017">
    <property type="protein sequence ID" value="MDR5712046.1"/>
    <property type="molecule type" value="Genomic_DNA"/>
</dbReference>
<dbReference type="Proteomes" id="UP001260872">
    <property type="component" value="Unassembled WGS sequence"/>
</dbReference>
<feature type="compositionally biased region" description="Acidic residues" evidence="1">
    <location>
        <begin position="318"/>
        <end position="333"/>
    </location>
</feature>
<sequence>MNPTREQIIRDLNVLSTGPGLNEDHMIGQARHIPYMDQVEHQMQVEGVGEDERGRVAEEFVICTIDTAPRIPDDDREILRIVLNIGHRGRTKNERKEMLASFLNLSVRTLERRGDIRVAFGRLARALKMMSHWPCGSNPYTDELREKTLNVSYRQVDLAVQNASAHMSETEAAQWFIEHLQERYVKALREFAANFGSTPDALRSALEAILDSGEYSRLIKQYDIREPVLNEFYTHQLVRAITGHRYWLRRSFLDYLEESIQLNREHILMDAWRAHDVQKRWQDAERTFRNTVAILLDIADQIESDDRWPDVKASAETEATDDDGDAEAVTDSE</sequence>
<proteinExistence type="predicted"/>
<dbReference type="RefSeq" id="WP_310537426.1">
    <property type="nucleotide sequence ID" value="NZ_BAAAOC010000081.1"/>
</dbReference>
<comment type="caution">
    <text evidence="2">The sequence shown here is derived from an EMBL/GenBank/DDBJ whole genome shotgun (WGS) entry which is preliminary data.</text>
</comment>
<evidence type="ECO:0000313" key="3">
    <source>
        <dbReference type="Proteomes" id="UP001260872"/>
    </source>
</evidence>
<gene>
    <name evidence="2" type="ORF">RH857_07875</name>
</gene>
<feature type="region of interest" description="Disordered" evidence="1">
    <location>
        <begin position="307"/>
        <end position="333"/>
    </location>
</feature>
<protein>
    <submittedName>
        <fullName evidence="2">Uncharacterized protein</fullName>
    </submittedName>
</protein>
<organism evidence="2 3">
    <name type="scientific">Nesterenkonia flava</name>
    <dbReference type="NCBI Taxonomy" id="469799"/>
    <lineage>
        <taxon>Bacteria</taxon>
        <taxon>Bacillati</taxon>
        <taxon>Actinomycetota</taxon>
        <taxon>Actinomycetes</taxon>
        <taxon>Micrococcales</taxon>
        <taxon>Micrococcaceae</taxon>
        <taxon>Nesterenkonia</taxon>
    </lineage>
</organism>